<proteinExistence type="predicted"/>
<reference evidence="1 2" key="1">
    <citation type="submission" date="2021-03" db="EMBL/GenBank/DDBJ databases">
        <title>Genomic Encyclopedia of Type Strains, Phase IV (KMG-IV): sequencing the most valuable type-strain genomes for metagenomic binning, comparative biology and taxonomic classification.</title>
        <authorList>
            <person name="Goeker M."/>
        </authorList>
    </citation>
    <scope>NUCLEOTIDE SEQUENCE [LARGE SCALE GENOMIC DNA]</scope>
    <source>
        <strain evidence="1 2">DSM 21600</strain>
    </source>
</reference>
<accession>A0ABS4E686</accession>
<evidence type="ECO:0000313" key="1">
    <source>
        <dbReference type="EMBL" id="MBP1853431.1"/>
    </source>
</evidence>
<dbReference type="Gene3D" id="2.30.110.50">
    <property type="match status" value="1"/>
</dbReference>
<dbReference type="Pfam" id="PF05954">
    <property type="entry name" value="Phage_GPD"/>
    <property type="match status" value="1"/>
</dbReference>
<dbReference type="EMBL" id="JAGGJU010000018">
    <property type="protein sequence ID" value="MBP1853431.1"/>
    <property type="molecule type" value="Genomic_DNA"/>
</dbReference>
<dbReference type="SUPFAM" id="SSF69279">
    <property type="entry name" value="Phage tail proteins"/>
    <property type="match status" value="1"/>
</dbReference>
<organism evidence="1 2">
    <name type="scientific">Rhizobium halophytocola</name>
    <dbReference type="NCBI Taxonomy" id="735519"/>
    <lineage>
        <taxon>Bacteria</taxon>
        <taxon>Pseudomonadati</taxon>
        <taxon>Pseudomonadota</taxon>
        <taxon>Alphaproteobacteria</taxon>
        <taxon>Hyphomicrobiales</taxon>
        <taxon>Rhizobiaceae</taxon>
        <taxon>Rhizobium/Agrobacterium group</taxon>
        <taxon>Rhizobium</taxon>
    </lineage>
</organism>
<evidence type="ECO:0000313" key="2">
    <source>
        <dbReference type="Proteomes" id="UP000759443"/>
    </source>
</evidence>
<keyword evidence="2" id="KW-1185">Reference proteome</keyword>
<dbReference type="Gene3D" id="4.10.220.110">
    <property type="match status" value="1"/>
</dbReference>
<dbReference type="Proteomes" id="UP000759443">
    <property type="component" value="Unassembled WGS sequence"/>
</dbReference>
<protein>
    <submittedName>
        <fullName evidence="1">Uncharacterized protein involved in type VI secretion and phage assembly</fullName>
    </submittedName>
</protein>
<name>A0ABS4E686_9HYPH</name>
<sequence>MPSTRELAQGCSQGSSDRNPITEWMKRFSYVPGQRAGADWNFETPNMVPGTMTPSLVQMPDATKRELYEYPSRALDVSANERMEKLRVQKTASSVPSGLRAEG</sequence>
<gene>
    <name evidence="1" type="ORF">J2Z17_004892</name>
</gene>
<comment type="caution">
    <text evidence="1">The sequence shown here is derived from an EMBL/GenBank/DDBJ whole genome shotgun (WGS) entry which is preliminary data.</text>
</comment>